<sequence>MIPLCAVYCNTLLANLNARAYVMGTETTFNVDLDLFSGPSSRPPQGDEIVFAAHSALSKTTEVATFSDTNRSAPQMNVTPLLSLDHVLARFHLWHCSDIHITMHWHLTLTVLRIRLSRDALAMDQRSQHSTLQHCTCRESIDNTVLGRND</sequence>
<gene>
    <name evidence="1" type="ORF">JVT61DRAFT_7166</name>
</gene>
<accession>A0A8I3A785</accession>
<dbReference type="EMBL" id="JAGFBS010000025">
    <property type="protein sequence ID" value="KAG6372768.1"/>
    <property type="molecule type" value="Genomic_DNA"/>
</dbReference>
<proteinExistence type="predicted"/>
<dbReference type="AlphaFoldDB" id="A0A8I3A785"/>
<comment type="caution">
    <text evidence="1">The sequence shown here is derived from an EMBL/GenBank/DDBJ whole genome shotgun (WGS) entry which is preliminary data.</text>
</comment>
<reference evidence="1" key="1">
    <citation type="submission" date="2021-03" db="EMBL/GenBank/DDBJ databases">
        <title>Evolutionary innovations through gain and loss of genes in the ectomycorrhizal Boletales.</title>
        <authorList>
            <person name="Wu G."/>
            <person name="Miyauchi S."/>
            <person name="Morin E."/>
            <person name="Yang Z.-L."/>
            <person name="Xu J."/>
            <person name="Martin F.M."/>
        </authorList>
    </citation>
    <scope>NUCLEOTIDE SEQUENCE</scope>
    <source>
        <strain evidence="1">BR01</strain>
    </source>
</reference>
<evidence type="ECO:0000313" key="1">
    <source>
        <dbReference type="EMBL" id="KAG6372768.1"/>
    </source>
</evidence>
<dbReference type="Proteomes" id="UP000683000">
    <property type="component" value="Unassembled WGS sequence"/>
</dbReference>
<protein>
    <submittedName>
        <fullName evidence="1">Uncharacterized protein</fullName>
    </submittedName>
</protein>
<keyword evidence="2" id="KW-1185">Reference proteome</keyword>
<evidence type="ECO:0000313" key="2">
    <source>
        <dbReference type="Proteomes" id="UP000683000"/>
    </source>
</evidence>
<name>A0A8I3A785_9AGAM</name>
<organism evidence="1 2">
    <name type="scientific">Boletus reticuloceps</name>
    <dbReference type="NCBI Taxonomy" id="495285"/>
    <lineage>
        <taxon>Eukaryota</taxon>
        <taxon>Fungi</taxon>
        <taxon>Dikarya</taxon>
        <taxon>Basidiomycota</taxon>
        <taxon>Agaricomycotina</taxon>
        <taxon>Agaricomycetes</taxon>
        <taxon>Agaricomycetidae</taxon>
        <taxon>Boletales</taxon>
        <taxon>Boletineae</taxon>
        <taxon>Boletaceae</taxon>
        <taxon>Boletoideae</taxon>
        <taxon>Boletus</taxon>
    </lineage>
</organism>